<dbReference type="EMBL" id="CAHIKZ030001633">
    <property type="protein sequence ID" value="CAE1270231.1"/>
    <property type="molecule type" value="Genomic_DNA"/>
</dbReference>
<feature type="compositionally biased region" description="Polar residues" evidence="1">
    <location>
        <begin position="137"/>
        <end position="161"/>
    </location>
</feature>
<feature type="region of interest" description="Disordered" evidence="1">
    <location>
        <begin position="329"/>
        <end position="364"/>
    </location>
</feature>
<feature type="region of interest" description="Disordered" evidence="1">
    <location>
        <begin position="30"/>
        <end position="165"/>
    </location>
</feature>
<gene>
    <name evidence="2" type="ORF">SPHA_36964</name>
</gene>
<dbReference type="Proteomes" id="UP000597762">
    <property type="component" value="Unassembled WGS sequence"/>
</dbReference>
<dbReference type="OrthoDB" id="5314041at2759"/>
<feature type="region of interest" description="Disordered" evidence="1">
    <location>
        <begin position="236"/>
        <end position="267"/>
    </location>
</feature>
<accession>A0A812CN97</accession>
<feature type="region of interest" description="Disordered" evidence="1">
    <location>
        <begin position="448"/>
        <end position="492"/>
    </location>
</feature>
<name>A0A812CN97_ACAPH</name>
<evidence type="ECO:0000256" key="1">
    <source>
        <dbReference type="SAM" id="MobiDB-lite"/>
    </source>
</evidence>
<keyword evidence="3" id="KW-1185">Reference proteome</keyword>
<organism evidence="2 3">
    <name type="scientific">Acanthosepion pharaonis</name>
    <name type="common">Pharaoh cuttlefish</name>
    <name type="synonym">Sepia pharaonis</name>
    <dbReference type="NCBI Taxonomy" id="158019"/>
    <lineage>
        <taxon>Eukaryota</taxon>
        <taxon>Metazoa</taxon>
        <taxon>Spiralia</taxon>
        <taxon>Lophotrochozoa</taxon>
        <taxon>Mollusca</taxon>
        <taxon>Cephalopoda</taxon>
        <taxon>Coleoidea</taxon>
        <taxon>Decapodiformes</taxon>
        <taxon>Sepiida</taxon>
        <taxon>Sepiina</taxon>
        <taxon>Sepiidae</taxon>
        <taxon>Acanthosepion</taxon>
    </lineage>
</organism>
<evidence type="ECO:0000313" key="3">
    <source>
        <dbReference type="Proteomes" id="UP000597762"/>
    </source>
</evidence>
<feature type="compositionally biased region" description="Low complexity" evidence="1">
    <location>
        <begin position="355"/>
        <end position="364"/>
    </location>
</feature>
<dbReference type="AlphaFoldDB" id="A0A812CN97"/>
<feature type="compositionally biased region" description="Basic residues" evidence="1">
    <location>
        <begin position="247"/>
        <end position="260"/>
    </location>
</feature>
<evidence type="ECO:0000313" key="2">
    <source>
        <dbReference type="EMBL" id="CAE1270231.1"/>
    </source>
</evidence>
<feature type="compositionally biased region" description="Pro residues" evidence="1">
    <location>
        <begin position="345"/>
        <end position="354"/>
    </location>
</feature>
<feature type="compositionally biased region" description="Polar residues" evidence="1">
    <location>
        <begin position="102"/>
        <end position="113"/>
    </location>
</feature>
<feature type="compositionally biased region" description="Pro residues" evidence="1">
    <location>
        <begin position="480"/>
        <end position="492"/>
    </location>
</feature>
<sequence>MFPPLLPIYVYFSTFVRSVYSVKSLIDELPPLPPPDTDPSNEPQDTSISPPKEESPPPIPPRSPTLLKNLWQSTKFETMQEDNRSVGSVESIPGTLAHVQSVDATMTGRTSPQDMPRKPPRRRHPSPKINPDGKGSDSPSSLTQSYDGSSPLPEQSHSPYSIINPDTVFHSPYECRPSARDSDSHGNTEVVVMLNYESEPRSGVAGQKNAAALAEREGIAGGLPMRSSRTGCIREKPPLDHSLSHPHSTRSLKREKRKHRSESEVTTEISYTEIQKPIMVVVNSTEGELCNRSSRNITRVEVKTTPVKTTPLKVEVKDLSMGAPNVGHFAEEKCRSESFSRRTPEPPSPQPHQPPQKTQPHGMTTAASAVMTTTIVADAPITTEFMDDETTDDANNNIEGVSMSESKSFLEEVTKHQYTSEDQRNDSEVASHFETGEALVPTTQDIPQTTSKIAKPPSLEFDHKRSSRVSTEYPVSPTGYPQPPTPDFPPPSPSTAVIGIQQKINPLVSNILYFIL</sequence>
<comment type="caution">
    <text evidence="2">The sequence shown here is derived from an EMBL/GenBank/DDBJ whole genome shotgun (WGS) entry which is preliminary data.</text>
</comment>
<protein>
    <submittedName>
        <fullName evidence="2">Uncharacterized protein</fullName>
    </submittedName>
</protein>
<feature type="compositionally biased region" description="Basic and acidic residues" evidence="1">
    <location>
        <begin position="329"/>
        <end position="344"/>
    </location>
</feature>
<reference evidence="2" key="1">
    <citation type="submission" date="2021-01" db="EMBL/GenBank/DDBJ databases">
        <authorList>
            <person name="Li R."/>
            <person name="Bekaert M."/>
        </authorList>
    </citation>
    <scope>NUCLEOTIDE SEQUENCE</scope>
    <source>
        <strain evidence="2">Farmed</strain>
    </source>
</reference>
<proteinExistence type="predicted"/>